<dbReference type="eggNOG" id="COG0582">
    <property type="taxonomic scope" value="Bacteria"/>
</dbReference>
<dbReference type="GO" id="GO:0006310">
    <property type="term" value="P:DNA recombination"/>
    <property type="evidence" value="ECO:0007669"/>
    <property type="project" value="UniProtKB-KW"/>
</dbReference>
<sequence>MVLPFLLLVLVYRKVYRKSMVRRAIETGAVSVFKTRNGNNVVYCATMSLGFEDGDKEKRRFVRGYGDTEEQARSRMTANLARRLTSHAPTARKRSSPTLRAFCTTWIRHVEASGVNPSSRLKYQKDMENHVLPHIGDMHMESITPDDVLDLFTNTLKDTGPSAKSHVFRELKQLFIYAEKSKVITSNPMKDLQRPRTTVAISDQEDRYMDNYMSVRRGLWAWLWRRSCPYRDHRAMVGLLMLGLRREELLGLTWDRIADLDNPDRATVTVSQVLKRHETNEQVSGWYIRKSTKNNTVRSIRLTGRFRTALVEHRDRHLTGTAGTEWQNLVFPNIRTGKAYTYAWLDKVWRDMLDAYWHAHNPNVERMPDDHFYTAHGNRHILASILARAGVPIGTAQQILGHLDKATTIYYTHATKADHENAMHILSGTGKDVRANLMELITQD</sequence>
<dbReference type="PROSITE" id="PS51900">
    <property type="entry name" value="CB"/>
    <property type="match status" value="1"/>
</dbReference>
<gene>
    <name evidence="8" type="ORF">BCAL_0623</name>
</gene>
<dbReference type="InterPro" id="IPR010998">
    <property type="entry name" value="Integrase_recombinase_N"/>
</dbReference>
<evidence type="ECO:0000256" key="4">
    <source>
        <dbReference type="ARBA" id="ARBA00023172"/>
    </source>
</evidence>
<dbReference type="GO" id="GO:0015074">
    <property type="term" value="P:DNA integration"/>
    <property type="evidence" value="ECO:0007669"/>
    <property type="project" value="UniProtKB-KW"/>
</dbReference>
<dbReference type="OrthoDB" id="148546at2"/>
<keyword evidence="3 5" id="KW-0238">DNA-binding</keyword>
<comment type="caution">
    <text evidence="8">The sequence shown here is derived from an EMBL/GenBank/DDBJ whole genome shotgun (WGS) entry which is preliminary data.</text>
</comment>
<dbReference type="InterPro" id="IPR013762">
    <property type="entry name" value="Integrase-like_cat_sf"/>
</dbReference>
<dbReference type="Pfam" id="PF22022">
    <property type="entry name" value="Phage_int_M"/>
    <property type="match status" value="1"/>
</dbReference>
<proteinExistence type="inferred from homology"/>
<dbReference type="InterPro" id="IPR050808">
    <property type="entry name" value="Phage_Integrase"/>
</dbReference>
<dbReference type="PROSITE" id="PS51898">
    <property type="entry name" value="TYR_RECOMBINASE"/>
    <property type="match status" value="1"/>
</dbReference>
<dbReference type="Gene3D" id="1.10.150.130">
    <property type="match status" value="1"/>
</dbReference>
<dbReference type="Proteomes" id="UP000029072">
    <property type="component" value="Unassembled WGS sequence"/>
</dbReference>
<feature type="domain" description="Tyr recombinase" evidence="6">
    <location>
        <begin position="208"/>
        <end position="424"/>
    </location>
</feature>
<dbReference type="STRING" id="1437609.BCAL_0623"/>
<keyword evidence="4" id="KW-0233">DNA recombination</keyword>
<dbReference type="InterPro" id="IPR044068">
    <property type="entry name" value="CB"/>
</dbReference>
<accession>A0A087ABV1</accession>
<dbReference type="AlphaFoldDB" id="A0A087ABV1"/>
<evidence type="ECO:0000259" key="6">
    <source>
        <dbReference type="PROSITE" id="PS51898"/>
    </source>
</evidence>
<dbReference type="PANTHER" id="PTHR30629:SF2">
    <property type="entry name" value="PROPHAGE INTEGRASE INTS-RELATED"/>
    <property type="match status" value="1"/>
</dbReference>
<organism evidence="8 9">
    <name type="scientific">Bifidobacterium callitrichos DSM 23973</name>
    <dbReference type="NCBI Taxonomy" id="1437609"/>
    <lineage>
        <taxon>Bacteria</taxon>
        <taxon>Bacillati</taxon>
        <taxon>Actinomycetota</taxon>
        <taxon>Actinomycetes</taxon>
        <taxon>Bifidobacteriales</taxon>
        <taxon>Bifidobacteriaceae</taxon>
        <taxon>Bifidobacterium</taxon>
    </lineage>
</organism>
<dbReference type="GO" id="GO:0003677">
    <property type="term" value="F:DNA binding"/>
    <property type="evidence" value="ECO:0007669"/>
    <property type="project" value="UniProtKB-UniRule"/>
</dbReference>
<evidence type="ECO:0000256" key="5">
    <source>
        <dbReference type="PROSITE-ProRule" id="PRU01248"/>
    </source>
</evidence>
<dbReference type="InterPro" id="IPR002104">
    <property type="entry name" value="Integrase_catalytic"/>
</dbReference>
<evidence type="ECO:0000313" key="9">
    <source>
        <dbReference type="Proteomes" id="UP000029072"/>
    </source>
</evidence>
<dbReference type="PANTHER" id="PTHR30629">
    <property type="entry name" value="PROPHAGE INTEGRASE"/>
    <property type="match status" value="1"/>
</dbReference>
<dbReference type="InterPro" id="IPR053876">
    <property type="entry name" value="Phage_int_M"/>
</dbReference>
<dbReference type="Pfam" id="PF00589">
    <property type="entry name" value="Phage_integrase"/>
    <property type="match status" value="1"/>
</dbReference>
<dbReference type="SUPFAM" id="SSF56349">
    <property type="entry name" value="DNA breaking-rejoining enzymes"/>
    <property type="match status" value="1"/>
</dbReference>
<evidence type="ECO:0000313" key="8">
    <source>
        <dbReference type="EMBL" id="KFI56251.1"/>
    </source>
</evidence>
<evidence type="ECO:0000256" key="1">
    <source>
        <dbReference type="ARBA" id="ARBA00008857"/>
    </source>
</evidence>
<feature type="domain" description="Core-binding (CB)" evidence="7">
    <location>
        <begin position="97"/>
        <end position="179"/>
    </location>
</feature>
<evidence type="ECO:0000256" key="2">
    <source>
        <dbReference type="ARBA" id="ARBA00022908"/>
    </source>
</evidence>
<protein>
    <submittedName>
        <fullName evidence="8">Integrase</fullName>
    </submittedName>
</protein>
<evidence type="ECO:0000256" key="3">
    <source>
        <dbReference type="ARBA" id="ARBA00023125"/>
    </source>
</evidence>
<reference evidence="8 9" key="1">
    <citation type="submission" date="2014-03" db="EMBL/GenBank/DDBJ databases">
        <title>Genomics of Bifidobacteria.</title>
        <authorList>
            <person name="Ventura M."/>
            <person name="Milani C."/>
            <person name="Lugli G.A."/>
        </authorList>
    </citation>
    <scope>NUCLEOTIDE SEQUENCE [LARGE SCALE GENOMIC DNA]</scope>
    <source>
        <strain evidence="8 9">DSM 23973</strain>
    </source>
</reference>
<dbReference type="Gene3D" id="1.10.443.10">
    <property type="entry name" value="Intergrase catalytic core"/>
    <property type="match status" value="1"/>
</dbReference>
<keyword evidence="2" id="KW-0229">DNA integration</keyword>
<comment type="similarity">
    <text evidence="1">Belongs to the 'phage' integrase family.</text>
</comment>
<name>A0A087ABV1_9BIFI</name>
<dbReference type="InterPro" id="IPR011010">
    <property type="entry name" value="DNA_brk_join_enz"/>
</dbReference>
<dbReference type="EMBL" id="JGYS01000003">
    <property type="protein sequence ID" value="KFI56251.1"/>
    <property type="molecule type" value="Genomic_DNA"/>
</dbReference>
<evidence type="ECO:0000259" key="7">
    <source>
        <dbReference type="PROSITE" id="PS51900"/>
    </source>
</evidence>